<reference evidence="1 2" key="1">
    <citation type="journal article" date="2006" name="Nature">
        <title>Global trends of whole-genome duplications revealed by the ciliate Paramecium tetraurelia.</title>
        <authorList>
            <consortium name="Genoscope"/>
            <person name="Aury J.-M."/>
            <person name="Jaillon O."/>
            <person name="Duret L."/>
            <person name="Noel B."/>
            <person name="Jubin C."/>
            <person name="Porcel B.M."/>
            <person name="Segurens B."/>
            <person name="Daubin V."/>
            <person name="Anthouard V."/>
            <person name="Aiach N."/>
            <person name="Arnaiz O."/>
            <person name="Billaut A."/>
            <person name="Beisson J."/>
            <person name="Blanc I."/>
            <person name="Bouhouche K."/>
            <person name="Camara F."/>
            <person name="Duharcourt S."/>
            <person name="Guigo R."/>
            <person name="Gogendeau D."/>
            <person name="Katinka M."/>
            <person name="Keller A.-M."/>
            <person name="Kissmehl R."/>
            <person name="Klotz C."/>
            <person name="Koll F."/>
            <person name="Le Moue A."/>
            <person name="Lepere C."/>
            <person name="Malinsky S."/>
            <person name="Nowacki M."/>
            <person name="Nowak J.K."/>
            <person name="Plattner H."/>
            <person name="Poulain J."/>
            <person name="Ruiz F."/>
            <person name="Serrano V."/>
            <person name="Zagulski M."/>
            <person name="Dessen P."/>
            <person name="Betermier M."/>
            <person name="Weissenbach J."/>
            <person name="Scarpelli C."/>
            <person name="Schachter V."/>
            <person name="Sperling L."/>
            <person name="Meyer E."/>
            <person name="Cohen J."/>
            <person name="Wincker P."/>
        </authorList>
    </citation>
    <scope>NUCLEOTIDE SEQUENCE [LARGE SCALE GENOMIC DNA]</scope>
    <source>
        <strain evidence="1 2">Stock d4-2</strain>
    </source>
</reference>
<accession>A0CG23</accession>
<name>A0CG23_PARTE</name>
<proteinExistence type="predicted"/>
<gene>
    <name evidence="1" type="ORF">GSPATT00038183001</name>
</gene>
<dbReference type="AlphaFoldDB" id="A0CG23"/>
<dbReference type="RefSeq" id="XP_001437137.1">
    <property type="nucleotide sequence ID" value="XM_001437100.1"/>
</dbReference>
<dbReference type="HOGENOM" id="CLU_2202129_0_0_1"/>
<protein>
    <submittedName>
        <fullName evidence="1">Uncharacterized protein</fullName>
    </submittedName>
</protein>
<dbReference type="KEGG" id="ptm:GSPATT00038183001"/>
<dbReference type="EMBL" id="CT868072">
    <property type="protein sequence ID" value="CAK69740.1"/>
    <property type="molecule type" value="Genomic_DNA"/>
</dbReference>
<dbReference type="InParanoid" id="A0CG23"/>
<sequence length="108" mass="12783">MGRNSQRIMNQQMIRRTNNSKAQYEGYQIEMNKYGDLKLIQRNQYLRRQIGLVETKQNEGECRHGRKRISDSGLDDNLPHQKKKDILKLQMQQLSAIISIGHRESKQQ</sequence>
<organism evidence="1 2">
    <name type="scientific">Paramecium tetraurelia</name>
    <dbReference type="NCBI Taxonomy" id="5888"/>
    <lineage>
        <taxon>Eukaryota</taxon>
        <taxon>Sar</taxon>
        <taxon>Alveolata</taxon>
        <taxon>Ciliophora</taxon>
        <taxon>Intramacronucleata</taxon>
        <taxon>Oligohymenophorea</taxon>
        <taxon>Peniculida</taxon>
        <taxon>Parameciidae</taxon>
        <taxon>Paramecium</taxon>
    </lineage>
</organism>
<dbReference type="GeneID" id="5022922"/>
<dbReference type="Proteomes" id="UP000000600">
    <property type="component" value="Unassembled WGS sequence"/>
</dbReference>
<keyword evidence="2" id="KW-1185">Reference proteome</keyword>
<evidence type="ECO:0000313" key="1">
    <source>
        <dbReference type="EMBL" id="CAK69740.1"/>
    </source>
</evidence>
<evidence type="ECO:0000313" key="2">
    <source>
        <dbReference type="Proteomes" id="UP000000600"/>
    </source>
</evidence>